<evidence type="ECO:0000256" key="2">
    <source>
        <dbReference type="SAM" id="Phobius"/>
    </source>
</evidence>
<feature type="signal peptide" evidence="3">
    <location>
        <begin position="1"/>
        <end position="19"/>
    </location>
</feature>
<name>A0AAD1X691_EUPCR</name>
<feature type="transmembrane region" description="Helical" evidence="2">
    <location>
        <begin position="383"/>
        <end position="402"/>
    </location>
</feature>
<accession>A0AAD1X691</accession>
<dbReference type="Proteomes" id="UP001295684">
    <property type="component" value="Unassembled WGS sequence"/>
</dbReference>
<feature type="chain" id="PRO_5042288646" description="RING-type domain-containing protein" evidence="3">
    <location>
        <begin position="20"/>
        <end position="559"/>
    </location>
</feature>
<keyword evidence="1" id="KW-0863">Zinc-finger</keyword>
<feature type="transmembrane region" description="Helical" evidence="2">
    <location>
        <begin position="409"/>
        <end position="425"/>
    </location>
</feature>
<gene>
    <name evidence="5" type="ORF">ECRASSUSDP1_LOCUS1663</name>
</gene>
<dbReference type="GO" id="GO:0008270">
    <property type="term" value="F:zinc ion binding"/>
    <property type="evidence" value="ECO:0007669"/>
    <property type="project" value="UniProtKB-KW"/>
</dbReference>
<keyword evidence="3" id="KW-0732">Signal</keyword>
<feature type="transmembrane region" description="Helical" evidence="2">
    <location>
        <begin position="271"/>
        <end position="292"/>
    </location>
</feature>
<dbReference type="InterPro" id="IPR013083">
    <property type="entry name" value="Znf_RING/FYVE/PHD"/>
</dbReference>
<proteinExistence type="predicted"/>
<keyword evidence="2" id="KW-0472">Membrane</keyword>
<feature type="transmembrane region" description="Helical" evidence="2">
    <location>
        <begin position="351"/>
        <end position="371"/>
    </location>
</feature>
<dbReference type="SUPFAM" id="SSF57850">
    <property type="entry name" value="RING/U-box"/>
    <property type="match status" value="1"/>
</dbReference>
<dbReference type="Gene3D" id="3.30.40.10">
    <property type="entry name" value="Zinc/RING finger domain, C3HC4 (zinc finger)"/>
    <property type="match status" value="1"/>
</dbReference>
<reference evidence="5" key="1">
    <citation type="submission" date="2023-07" db="EMBL/GenBank/DDBJ databases">
        <authorList>
            <consortium name="AG Swart"/>
            <person name="Singh M."/>
            <person name="Singh A."/>
            <person name="Seah K."/>
            <person name="Emmerich C."/>
        </authorList>
    </citation>
    <scope>NUCLEOTIDE SEQUENCE</scope>
    <source>
        <strain evidence="5">DP1</strain>
    </source>
</reference>
<feature type="transmembrane region" description="Helical" evidence="2">
    <location>
        <begin position="304"/>
        <end position="330"/>
    </location>
</feature>
<evidence type="ECO:0000313" key="5">
    <source>
        <dbReference type="EMBL" id="CAI2360362.1"/>
    </source>
</evidence>
<feature type="transmembrane region" description="Helical" evidence="2">
    <location>
        <begin position="437"/>
        <end position="456"/>
    </location>
</feature>
<comment type="caution">
    <text evidence="5">The sequence shown here is derived from an EMBL/GenBank/DDBJ whole genome shotgun (WGS) entry which is preliminary data.</text>
</comment>
<sequence length="559" mass="64491">MKGCLILLIVSTMLGITIGAPNWGKQVYKQQEFCFKDPKHFENRIFDVSKSNNTLLKSFSKDDAKLLLEYFNSLSYFGESAMMSQYNSEEEVGDLEITKIDVVTLLENTTLPDTLFIGFGKYEEGEKVSKNSLLALKVVIAIEKDSKSPPFNLESFWYKGLKIKALDSLCYYCSNEIEEPSPCRLDMTLKSSGNRYEINSRTRVHSKKIMSELRETFKANLKGGSAYETNYFVHLLLIVLSLIPAAGSLAHYTFEDDEELKFYKGTPAQRGLFLITRILLYYYSLFTVNIMWLNTPEKKMLDGLLLAAILLICIAAYLICSFVVMTHIILDFNSFEKGCCEMDTEKMAFGPIAVICLQIALYILLTISGYYKCFMFDKENLILLFKIMMLLLPISFISNCVSKAKLHDKFLHLAVVFYITVFQFTPYGTLDSFGDDFWFIMLFFVSQVVFLCLIQLQKKFDWTFTFPDKLKCRNYNKFKHKVQVTMSEEDIAETCSLCMNKLTEPEVEYQDGKKSFSFGRINDQTTFYQLDCNHKFHPNCVLKPLKELQRCPHCKKVSK</sequence>
<keyword evidence="1" id="KW-0862">Zinc</keyword>
<feature type="transmembrane region" description="Helical" evidence="2">
    <location>
        <begin position="231"/>
        <end position="250"/>
    </location>
</feature>
<evidence type="ECO:0000313" key="6">
    <source>
        <dbReference type="Proteomes" id="UP001295684"/>
    </source>
</evidence>
<keyword evidence="2" id="KW-1133">Transmembrane helix</keyword>
<evidence type="ECO:0000256" key="3">
    <source>
        <dbReference type="SAM" id="SignalP"/>
    </source>
</evidence>
<dbReference type="AlphaFoldDB" id="A0AAD1X691"/>
<feature type="domain" description="RING-type" evidence="4">
    <location>
        <begin position="495"/>
        <end position="555"/>
    </location>
</feature>
<evidence type="ECO:0000256" key="1">
    <source>
        <dbReference type="PROSITE-ProRule" id="PRU00175"/>
    </source>
</evidence>
<protein>
    <recommendedName>
        <fullName evidence="4">RING-type domain-containing protein</fullName>
    </recommendedName>
</protein>
<dbReference type="InterPro" id="IPR001841">
    <property type="entry name" value="Znf_RING"/>
</dbReference>
<dbReference type="PROSITE" id="PS50089">
    <property type="entry name" value="ZF_RING_2"/>
    <property type="match status" value="1"/>
</dbReference>
<keyword evidence="1" id="KW-0479">Metal-binding</keyword>
<keyword evidence="2" id="KW-0812">Transmembrane</keyword>
<dbReference type="EMBL" id="CAMPGE010001566">
    <property type="protein sequence ID" value="CAI2360362.1"/>
    <property type="molecule type" value="Genomic_DNA"/>
</dbReference>
<dbReference type="SMART" id="SM00184">
    <property type="entry name" value="RING"/>
    <property type="match status" value="1"/>
</dbReference>
<evidence type="ECO:0000259" key="4">
    <source>
        <dbReference type="PROSITE" id="PS50089"/>
    </source>
</evidence>
<keyword evidence="6" id="KW-1185">Reference proteome</keyword>
<organism evidence="5 6">
    <name type="scientific">Euplotes crassus</name>
    <dbReference type="NCBI Taxonomy" id="5936"/>
    <lineage>
        <taxon>Eukaryota</taxon>
        <taxon>Sar</taxon>
        <taxon>Alveolata</taxon>
        <taxon>Ciliophora</taxon>
        <taxon>Intramacronucleata</taxon>
        <taxon>Spirotrichea</taxon>
        <taxon>Hypotrichia</taxon>
        <taxon>Euplotida</taxon>
        <taxon>Euplotidae</taxon>
        <taxon>Moneuplotes</taxon>
    </lineage>
</organism>